<dbReference type="Proteomes" id="UP000076408">
    <property type="component" value="Unassembled WGS sequence"/>
</dbReference>
<evidence type="ECO:0000256" key="5">
    <source>
        <dbReference type="ARBA" id="ARBA00023180"/>
    </source>
</evidence>
<evidence type="ECO:0000256" key="3">
    <source>
        <dbReference type="ARBA" id="ARBA00022737"/>
    </source>
</evidence>
<dbReference type="Gene3D" id="2.170.140.10">
    <property type="entry name" value="Chitin binding domain"/>
    <property type="match status" value="5"/>
</dbReference>
<reference evidence="7" key="2">
    <citation type="submission" date="2020-05" db="UniProtKB">
        <authorList>
            <consortium name="EnsemblMetazoa"/>
        </authorList>
    </citation>
    <scope>IDENTIFICATION</scope>
    <source>
        <strain evidence="7">Indian</strain>
    </source>
</reference>
<dbReference type="VEuPathDB" id="VectorBase:ASTEI20_042379"/>
<dbReference type="InterPro" id="IPR002557">
    <property type="entry name" value="Chitin-bd_dom"/>
</dbReference>
<feature type="domain" description="Chitin-binding type-2" evidence="6">
    <location>
        <begin position="443"/>
        <end position="503"/>
    </location>
</feature>
<feature type="domain" description="Chitin-binding type-2" evidence="6">
    <location>
        <begin position="222"/>
        <end position="282"/>
    </location>
</feature>
<proteinExistence type="predicted"/>
<dbReference type="GO" id="GO:0005576">
    <property type="term" value="C:extracellular region"/>
    <property type="evidence" value="ECO:0007669"/>
    <property type="project" value="InterPro"/>
</dbReference>
<dbReference type="VEuPathDB" id="VectorBase:ASTE002525"/>
<keyword evidence="2" id="KW-0732">Signal</keyword>
<dbReference type="PROSITE" id="PS50940">
    <property type="entry name" value="CHIT_BIND_II"/>
    <property type="match status" value="5"/>
</dbReference>
<feature type="domain" description="Chitin-binding type-2" evidence="6">
    <location>
        <begin position="329"/>
        <end position="389"/>
    </location>
</feature>
<evidence type="ECO:0000259" key="6">
    <source>
        <dbReference type="PROSITE" id="PS50940"/>
    </source>
</evidence>
<dbReference type="STRING" id="30069.A0A182YC65"/>
<dbReference type="PANTHER" id="PTHR23301">
    <property type="entry name" value="CHITIN BINDING PERITROPHIN-A"/>
    <property type="match status" value="1"/>
</dbReference>
<keyword evidence="5" id="KW-0325">Glycoprotein</keyword>
<evidence type="ECO:0000313" key="7">
    <source>
        <dbReference type="EnsemblMetazoa" id="ASTEI06051-PA"/>
    </source>
</evidence>
<dbReference type="InterPro" id="IPR051940">
    <property type="entry name" value="Chitin_bind-dev_reg"/>
</dbReference>
<dbReference type="SMART" id="SM00494">
    <property type="entry name" value="ChtBD2"/>
    <property type="match status" value="5"/>
</dbReference>
<evidence type="ECO:0000313" key="8">
    <source>
        <dbReference type="Proteomes" id="UP000076408"/>
    </source>
</evidence>
<evidence type="ECO:0000256" key="2">
    <source>
        <dbReference type="ARBA" id="ARBA00022729"/>
    </source>
</evidence>
<protein>
    <recommendedName>
        <fullName evidence="6">Chitin-binding type-2 domain-containing protein</fullName>
    </recommendedName>
</protein>
<dbReference type="InterPro" id="IPR036508">
    <property type="entry name" value="Chitin-bd_dom_sf"/>
</dbReference>
<keyword evidence="1" id="KW-0147">Chitin-binding</keyword>
<dbReference type="GO" id="GO:0008061">
    <property type="term" value="F:chitin binding"/>
    <property type="evidence" value="ECO:0007669"/>
    <property type="project" value="UniProtKB-KW"/>
</dbReference>
<name>A0A182YC65_ANOST</name>
<dbReference type="EnsemblMetazoa" id="ASTEI06051-RA">
    <property type="protein sequence ID" value="ASTEI06051-PA"/>
    <property type="gene ID" value="ASTEI06051"/>
</dbReference>
<dbReference type="VEuPathDB" id="VectorBase:ASTEI06051"/>
<feature type="domain" description="Chitin-binding type-2" evidence="6">
    <location>
        <begin position="34"/>
        <end position="94"/>
    </location>
</feature>
<keyword evidence="3" id="KW-0677">Repeat</keyword>
<dbReference type="Pfam" id="PF01607">
    <property type="entry name" value="CBM_14"/>
    <property type="match status" value="5"/>
</dbReference>
<dbReference type="OMA" id="NGRAFTI"/>
<dbReference type="AlphaFoldDB" id="A0A182YC65"/>
<feature type="domain" description="Chitin-binding type-2" evidence="6">
    <location>
        <begin position="112"/>
        <end position="172"/>
    </location>
</feature>
<sequence>MNVFQPLLAIVLCSVAFASGETGNKFNYEDGVLDVRCPLRDIPMSPVHLAVPNDCTSFQKCFNGRAFTIKCPPGQEFGVHLQRCDYPVFAKCQKRYVQPQPAGFSYDLGQVDPRCPRFDDPFKPTHLPHPTDCKRFFKCFDGRAFELECPKGQEWGAKLNRCDYPSLARCTVGRVDKVPNRVETQPEEAAIEKQPEEVAQGEVQEYVKPAKAAFSYNAGVSDTRCPKFDDPFRPIHLSHPTDCRKFLKCFDGRAYTIDCPVGQEFGLRINRCDYPQFAQCSLQKDRKSMRKAASDDYYYDEYYDDDGRIPLDSSEWTPEQREMIEGITDLRCPLIDDPAEPVHFIHPRDCGKFYKCYDGRAYLILCPAGQHWSVRYDRCDYPKVAKCTIRAIIALCLIAGVSAQYAYNNQYEIGVPQNYYAGQQQYNGQYNQGQYQPTKTIPDSRCPRTDDPMRPVHLPYAGHCDKFLKCTGGMGFVMDCPAGLEFSVRMNRCDYPSVAQCRV</sequence>
<evidence type="ECO:0000256" key="1">
    <source>
        <dbReference type="ARBA" id="ARBA00022669"/>
    </source>
</evidence>
<keyword evidence="8" id="KW-1185">Reference proteome</keyword>
<dbReference type="VEuPathDB" id="VectorBase:ASTEI20_033808"/>
<dbReference type="PANTHER" id="PTHR23301:SF0">
    <property type="entry name" value="CHITIN-BINDING TYPE-2 DOMAIN-CONTAINING PROTEIN-RELATED"/>
    <property type="match status" value="1"/>
</dbReference>
<keyword evidence="4" id="KW-1015">Disulfide bond</keyword>
<reference evidence="8" key="1">
    <citation type="journal article" date="2014" name="Genome Biol.">
        <title>Genome analysis of a major urban malaria vector mosquito, Anopheles stephensi.</title>
        <authorList>
            <person name="Jiang X."/>
            <person name="Peery A."/>
            <person name="Hall A.B."/>
            <person name="Sharma A."/>
            <person name="Chen X.G."/>
            <person name="Waterhouse R.M."/>
            <person name="Komissarov A."/>
            <person name="Riehle M.M."/>
            <person name="Shouche Y."/>
            <person name="Sharakhova M.V."/>
            <person name="Lawson D."/>
            <person name="Pakpour N."/>
            <person name="Arensburger P."/>
            <person name="Davidson V.L."/>
            <person name="Eiglmeier K."/>
            <person name="Emrich S."/>
            <person name="George P."/>
            <person name="Kennedy R.C."/>
            <person name="Mane S.P."/>
            <person name="Maslen G."/>
            <person name="Oringanje C."/>
            <person name="Qi Y."/>
            <person name="Settlage R."/>
            <person name="Tojo M."/>
            <person name="Tubio J.M."/>
            <person name="Unger M.F."/>
            <person name="Wang B."/>
            <person name="Vernick K.D."/>
            <person name="Ribeiro J.M."/>
            <person name="James A.A."/>
            <person name="Michel K."/>
            <person name="Riehle M.A."/>
            <person name="Luckhart S."/>
            <person name="Sharakhov I.V."/>
            <person name="Tu Z."/>
        </authorList>
    </citation>
    <scope>NUCLEOTIDE SEQUENCE [LARGE SCALE GENOMIC DNA]</scope>
    <source>
        <strain evidence="8">Indian</strain>
    </source>
</reference>
<organism evidence="7 8">
    <name type="scientific">Anopheles stephensi</name>
    <name type="common">Indo-Pakistan malaria mosquito</name>
    <dbReference type="NCBI Taxonomy" id="30069"/>
    <lineage>
        <taxon>Eukaryota</taxon>
        <taxon>Metazoa</taxon>
        <taxon>Ecdysozoa</taxon>
        <taxon>Arthropoda</taxon>
        <taxon>Hexapoda</taxon>
        <taxon>Insecta</taxon>
        <taxon>Pterygota</taxon>
        <taxon>Neoptera</taxon>
        <taxon>Endopterygota</taxon>
        <taxon>Diptera</taxon>
        <taxon>Nematocera</taxon>
        <taxon>Culicoidea</taxon>
        <taxon>Culicidae</taxon>
        <taxon>Anophelinae</taxon>
        <taxon>Anopheles</taxon>
    </lineage>
</organism>
<accession>A0A182YC65</accession>
<dbReference type="SUPFAM" id="SSF57625">
    <property type="entry name" value="Invertebrate chitin-binding proteins"/>
    <property type="match status" value="5"/>
</dbReference>
<evidence type="ECO:0000256" key="4">
    <source>
        <dbReference type="ARBA" id="ARBA00023157"/>
    </source>
</evidence>